<feature type="domain" description="PucR-like N-terminal" evidence="2">
    <location>
        <begin position="42"/>
        <end position="209"/>
    </location>
</feature>
<dbReference type="Pfam" id="PF13556">
    <property type="entry name" value="HTH_30"/>
    <property type="match status" value="1"/>
</dbReference>
<comment type="caution">
    <text evidence="3">The sequence shown here is derived from an EMBL/GenBank/DDBJ whole genome shotgun (WGS) entry which is preliminary data.</text>
</comment>
<evidence type="ECO:0000259" key="1">
    <source>
        <dbReference type="Pfam" id="PF13556"/>
    </source>
</evidence>
<dbReference type="PANTHER" id="PTHR33744:SF1">
    <property type="entry name" value="DNA-BINDING TRANSCRIPTIONAL ACTIVATOR ADER"/>
    <property type="match status" value="1"/>
</dbReference>
<dbReference type="AlphaFoldDB" id="A0A7K3WHP2"/>
<dbReference type="Gene3D" id="1.10.10.2840">
    <property type="entry name" value="PucR C-terminal helix-turn-helix domain"/>
    <property type="match status" value="1"/>
</dbReference>
<organism evidence="3 4">
    <name type="scientific">Goekera deserti</name>
    <dbReference type="NCBI Taxonomy" id="2497753"/>
    <lineage>
        <taxon>Bacteria</taxon>
        <taxon>Bacillati</taxon>
        <taxon>Actinomycetota</taxon>
        <taxon>Actinomycetes</taxon>
        <taxon>Geodermatophilales</taxon>
        <taxon>Geodermatophilaceae</taxon>
        <taxon>Goekera</taxon>
    </lineage>
</organism>
<evidence type="ECO:0000259" key="2">
    <source>
        <dbReference type="Pfam" id="PF25906"/>
    </source>
</evidence>
<dbReference type="InterPro" id="IPR042070">
    <property type="entry name" value="PucR_C-HTH_sf"/>
</dbReference>
<evidence type="ECO:0000313" key="3">
    <source>
        <dbReference type="EMBL" id="NEL55927.1"/>
    </source>
</evidence>
<feature type="domain" description="PucR C-terminal helix-turn-helix" evidence="1">
    <location>
        <begin position="378"/>
        <end position="434"/>
    </location>
</feature>
<keyword evidence="4" id="KW-1185">Reference proteome</keyword>
<evidence type="ECO:0000313" key="4">
    <source>
        <dbReference type="Proteomes" id="UP000470470"/>
    </source>
</evidence>
<gene>
    <name evidence="3" type="ORF">G1H19_18275</name>
</gene>
<dbReference type="InterPro" id="IPR025736">
    <property type="entry name" value="PucR_C-HTH_dom"/>
</dbReference>
<name>A0A7K3WHP2_9ACTN</name>
<dbReference type="InterPro" id="IPR051448">
    <property type="entry name" value="CdaR-like_regulators"/>
</dbReference>
<sequence>MVTSGAKCLCAEREGDIPFCSHRTTGVGLPVDAAPLEHEHRPLPATIATALRAQLPSIAERTVAAIVDEVPTYVTAFSAGMGRTIEGAVQLALGGFLELATASTGADAGTPIRPAVDGAYALGRGEARSGRSMDALLAAYRVGARVAWRDLSAVAVAAGLEVAALARFAELVFEFIDRLSASSATGHADELATSGRALQRHLERLATLLATGAPADDLTAAAARAEWPAPRSLTAVVLPQARVRGALLRLDTRTLQVPDAGLVLGPGPVTATGRGDADLTLLLVPDSEGRARAGVLRALHDRTAVVGPARPWQQAAASCERAARAVRLGLTGPAPAPLDTDDVLPELVLRADDAALADLRAQVLEPLAALGADARAKLTETLRAWLLHHGRRERVAAELFVHPQTVRYRMTQLRDLYGARLDDPRTVLAMTVALGVAPACAPTRGPGPALRRPRGAG</sequence>
<proteinExistence type="predicted"/>
<dbReference type="Proteomes" id="UP000470470">
    <property type="component" value="Unassembled WGS sequence"/>
</dbReference>
<dbReference type="Pfam" id="PF25906">
    <property type="entry name" value="PucR-like_N"/>
    <property type="match status" value="1"/>
</dbReference>
<protein>
    <submittedName>
        <fullName evidence="3">PucR family transcriptional regulator</fullName>
    </submittedName>
</protein>
<dbReference type="PANTHER" id="PTHR33744">
    <property type="entry name" value="CARBOHYDRATE DIACID REGULATOR"/>
    <property type="match status" value="1"/>
</dbReference>
<reference evidence="3 4" key="1">
    <citation type="submission" date="2020-02" db="EMBL/GenBank/DDBJ databases">
        <title>The whole genome sequence of CPCC 205119.</title>
        <authorList>
            <person name="Jiang Z."/>
        </authorList>
    </citation>
    <scope>NUCLEOTIDE SEQUENCE [LARGE SCALE GENOMIC DNA]</scope>
    <source>
        <strain evidence="3 4">CPCC 205119</strain>
    </source>
</reference>
<dbReference type="EMBL" id="JAAGWK010000026">
    <property type="protein sequence ID" value="NEL55927.1"/>
    <property type="molecule type" value="Genomic_DNA"/>
</dbReference>
<accession>A0A7K3WHP2</accession>
<dbReference type="InterPro" id="IPR058663">
    <property type="entry name" value="PucR-like_N"/>
</dbReference>